<name>A0ABT6HU30_9ACTN</name>
<gene>
    <name evidence="5" type="ORF">QCN29_26305</name>
</gene>
<dbReference type="GO" id="GO:0008168">
    <property type="term" value="F:methyltransferase activity"/>
    <property type="evidence" value="ECO:0007669"/>
    <property type="project" value="UniProtKB-KW"/>
</dbReference>
<keyword evidence="1 5" id="KW-0489">Methyltransferase</keyword>
<protein>
    <submittedName>
        <fullName evidence="5">Class I SAM-dependent methyltransferase</fullName>
        <ecNumber evidence="5">2.1.-.-</ecNumber>
    </submittedName>
</protein>
<accession>A0ABT6HU30</accession>
<sequence>MTTPSRATPAVAPEILEFYGETIDEADRLTSSADGILEMLRTQEILRRHLPSPPASILDVGGGPGAHARWLVKDGYAVHLIDPVPRHVEQATATGATTELGDARALTAADGTYDVVLLLGPLYHLLERDDRLQALAEARRVARPGGLVAAAAIGRYASLFEHTATTWLSTKPHVREVVGDILRTGIHEPGRKGFTAAYFHTAGELAEEMSAAGLTDAQVLSVEGPTWGALKATEHHTDAQLDTSGPLFTAALEAARLAEPYPELLAAASHMIAIART</sequence>
<feature type="domain" description="Methyltransferase" evidence="4">
    <location>
        <begin position="57"/>
        <end position="146"/>
    </location>
</feature>
<evidence type="ECO:0000313" key="6">
    <source>
        <dbReference type="Proteomes" id="UP001223144"/>
    </source>
</evidence>
<proteinExistence type="predicted"/>
<dbReference type="Proteomes" id="UP001223144">
    <property type="component" value="Unassembled WGS sequence"/>
</dbReference>
<keyword evidence="3" id="KW-0949">S-adenosyl-L-methionine</keyword>
<dbReference type="InterPro" id="IPR041698">
    <property type="entry name" value="Methyltransf_25"/>
</dbReference>
<comment type="caution">
    <text evidence="5">The sequence shown here is derived from an EMBL/GenBank/DDBJ whole genome shotgun (WGS) entry which is preliminary data.</text>
</comment>
<dbReference type="EC" id="2.1.-.-" evidence="5"/>
<evidence type="ECO:0000256" key="3">
    <source>
        <dbReference type="ARBA" id="ARBA00022691"/>
    </source>
</evidence>
<dbReference type="PANTHER" id="PTHR43464">
    <property type="entry name" value="METHYLTRANSFERASE"/>
    <property type="match status" value="1"/>
</dbReference>
<dbReference type="InterPro" id="IPR029063">
    <property type="entry name" value="SAM-dependent_MTases_sf"/>
</dbReference>
<keyword evidence="6" id="KW-1185">Reference proteome</keyword>
<dbReference type="EMBL" id="JARWBG010000038">
    <property type="protein sequence ID" value="MDH2392233.1"/>
    <property type="molecule type" value="Genomic_DNA"/>
</dbReference>
<dbReference type="PANTHER" id="PTHR43464:SF19">
    <property type="entry name" value="UBIQUINONE BIOSYNTHESIS O-METHYLTRANSFERASE, MITOCHONDRIAL"/>
    <property type="match status" value="1"/>
</dbReference>
<dbReference type="Pfam" id="PF13649">
    <property type="entry name" value="Methyltransf_25"/>
    <property type="match status" value="1"/>
</dbReference>
<reference evidence="5 6" key="1">
    <citation type="submission" date="2023-04" db="EMBL/GenBank/DDBJ databases">
        <title>Streptomyces chengmaiensis sp. nov. isolated from the stem of mangrove plant in Hainan.</title>
        <authorList>
            <person name="Huang X."/>
            <person name="Zhou S."/>
            <person name="Chu X."/>
            <person name="Xie Y."/>
            <person name="Lin Y."/>
        </authorList>
    </citation>
    <scope>NUCLEOTIDE SEQUENCE [LARGE SCALE GENOMIC DNA]</scope>
    <source>
        <strain evidence="5 6">HNM0663</strain>
    </source>
</reference>
<keyword evidence="2 5" id="KW-0808">Transferase</keyword>
<evidence type="ECO:0000256" key="1">
    <source>
        <dbReference type="ARBA" id="ARBA00022603"/>
    </source>
</evidence>
<dbReference type="CDD" id="cd02440">
    <property type="entry name" value="AdoMet_MTases"/>
    <property type="match status" value="1"/>
</dbReference>
<dbReference type="RefSeq" id="WP_279931262.1">
    <property type="nucleotide sequence ID" value="NZ_JARWBG010000038.1"/>
</dbReference>
<evidence type="ECO:0000259" key="4">
    <source>
        <dbReference type="Pfam" id="PF13649"/>
    </source>
</evidence>
<dbReference type="GO" id="GO:0032259">
    <property type="term" value="P:methylation"/>
    <property type="evidence" value="ECO:0007669"/>
    <property type="project" value="UniProtKB-KW"/>
</dbReference>
<evidence type="ECO:0000256" key="2">
    <source>
        <dbReference type="ARBA" id="ARBA00022679"/>
    </source>
</evidence>
<evidence type="ECO:0000313" key="5">
    <source>
        <dbReference type="EMBL" id="MDH2392233.1"/>
    </source>
</evidence>
<dbReference type="Gene3D" id="3.40.50.150">
    <property type="entry name" value="Vaccinia Virus protein VP39"/>
    <property type="match status" value="1"/>
</dbReference>
<dbReference type="SUPFAM" id="SSF53335">
    <property type="entry name" value="S-adenosyl-L-methionine-dependent methyltransferases"/>
    <property type="match status" value="1"/>
</dbReference>
<organism evidence="5 6">
    <name type="scientific">Streptomyces chengmaiensis</name>
    <dbReference type="NCBI Taxonomy" id="3040919"/>
    <lineage>
        <taxon>Bacteria</taxon>
        <taxon>Bacillati</taxon>
        <taxon>Actinomycetota</taxon>
        <taxon>Actinomycetes</taxon>
        <taxon>Kitasatosporales</taxon>
        <taxon>Streptomycetaceae</taxon>
        <taxon>Streptomyces</taxon>
    </lineage>
</organism>